<comment type="caution">
    <text evidence="1">The sequence shown here is derived from an EMBL/GenBank/DDBJ whole genome shotgun (WGS) entry which is preliminary data.</text>
</comment>
<dbReference type="AlphaFoldDB" id="A0A2P5D2S1"/>
<dbReference type="Proteomes" id="UP000237105">
    <property type="component" value="Unassembled WGS sequence"/>
</dbReference>
<feature type="non-terminal residue" evidence="1">
    <location>
        <position position="90"/>
    </location>
</feature>
<protein>
    <submittedName>
        <fullName evidence="1">Uncharacterized protein</fullName>
    </submittedName>
</protein>
<organism evidence="1 2">
    <name type="scientific">Parasponia andersonii</name>
    <name type="common">Sponia andersonii</name>
    <dbReference type="NCBI Taxonomy" id="3476"/>
    <lineage>
        <taxon>Eukaryota</taxon>
        <taxon>Viridiplantae</taxon>
        <taxon>Streptophyta</taxon>
        <taxon>Embryophyta</taxon>
        <taxon>Tracheophyta</taxon>
        <taxon>Spermatophyta</taxon>
        <taxon>Magnoliopsida</taxon>
        <taxon>eudicotyledons</taxon>
        <taxon>Gunneridae</taxon>
        <taxon>Pentapetalae</taxon>
        <taxon>rosids</taxon>
        <taxon>fabids</taxon>
        <taxon>Rosales</taxon>
        <taxon>Cannabaceae</taxon>
        <taxon>Parasponia</taxon>
    </lineage>
</organism>
<reference evidence="2" key="1">
    <citation type="submission" date="2016-06" db="EMBL/GenBank/DDBJ databases">
        <title>Parallel loss of symbiosis genes in relatives of nitrogen-fixing non-legume Parasponia.</title>
        <authorList>
            <person name="Van Velzen R."/>
            <person name="Holmer R."/>
            <person name="Bu F."/>
            <person name="Rutten L."/>
            <person name="Van Zeijl A."/>
            <person name="Liu W."/>
            <person name="Santuari L."/>
            <person name="Cao Q."/>
            <person name="Sharma T."/>
            <person name="Shen D."/>
            <person name="Roswanjaya Y."/>
            <person name="Wardhani T."/>
            <person name="Kalhor M.S."/>
            <person name="Jansen J."/>
            <person name="Van den Hoogen J."/>
            <person name="Gungor B."/>
            <person name="Hartog M."/>
            <person name="Hontelez J."/>
            <person name="Verver J."/>
            <person name="Yang W.-C."/>
            <person name="Schijlen E."/>
            <person name="Repin R."/>
            <person name="Schilthuizen M."/>
            <person name="Schranz E."/>
            <person name="Heidstra R."/>
            <person name="Miyata K."/>
            <person name="Fedorova E."/>
            <person name="Kohlen W."/>
            <person name="Bisseling T."/>
            <person name="Smit S."/>
            <person name="Geurts R."/>
        </authorList>
    </citation>
    <scope>NUCLEOTIDE SEQUENCE [LARGE SCALE GENOMIC DNA]</scope>
    <source>
        <strain evidence="2">cv. WU1-14</strain>
    </source>
</reference>
<keyword evidence="2" id="KW-1185">Reference proteome</keyword>
<evidence type="ECO:0000313" key="2">
    <source>
        <dbReference type="Proteomes" id="UP000237105"/>
    </source>
</evidence>
<proteinExistence type="predicted"/>
<gene>
    <name evidence="1" type="ORF">PanWU01x14_102360</name>
</gene>
<sequence length="90" mass="9908">MPLLVLTSPSSSYVRIPPPPLSSHFPPSPPLPHPPTTVVLPYFRLSLPSYSLLMTYTPPPPAASGEPTPGHKKLECILWYFIKPTVFDSL</sequence>
<dbReference type="EMBL" id="JXTB01000070">
    <property type="protein sequence ID" value="PON67599.1"/>
    <property type="molecule type" value="Genomic_DNA"/>
</dbReference>
<accession>A0A2P5D2S1</accession>
<evidence type="ECO:0000313" key="1">
    <source>
        <dbReference type="EMBL" id="PON67599.1"/>
    </source>
</evidence>
<name>A0A2P5D2S1_PARAD</name>